<comment type="caution">
    <text evidence="2">The sequence shown here is derived from an EMBL/GenBank/DDBJ whole genome shotgun (WGS) entry which is preliminary data.</text>
</comment>
<organism evidence="2 3">
    <name type="scientific">Actinidia rufa</name>
    <dbReference type="NCBI Taxonomy" id="165716"/>
    <lineage>
        <taxon>Eukaryota</taxon>
        <taxon>Viridiplantae</taxon>
        <taxon>Streptophyta</taxon>
        <taxon>Embryophyta</taxon>
        <taxon>Tracheophyta</taxon>
        <taxon>Spermatophyta</taxon>
        <taxon>Magnoliopsida</taxon>
        <taxon>eudicotyledons</taxon>
        <taxon>Gunneridae</taxon>
        <taxon>Pentapetalae</taxon>
        <taxon>asterids</taxon>
        <taxon>Ericales</taxon>
        <taxon>Actinidiaceae</taxon>
        <taxon>Actinidia</taxon>
    </lineage>
</organism>
<gene>
    <name evidence="2" type="ORF">Acr_26g0002220</name>
</gene>
<feature type="chain" id="PRO_5029533811" description="Transmembrane protein" evidence="1">
    <location>
        <begin position="26"/>
        <end position="118"/>
    </location>
</feature>
<reference evidence="2 3" key="1">
    <citation type="submission" date="2019-07" db="EMBL/GenBank/DDBJ databases">
        <title>De Novo Assembly of kiwifruit Actinidia rufa.</title>
        <authorList>
            <person name="Sugita-Konishi S."/>
            <person name="Sato K."/>
            <person name="Mori E."/>
            <person name="Abe Y."/>
            <person name="Kisaki G."/>
            <person name="Hamano K."/>
            <person name="Suezawa K."/>
            <person name="Otani M."/>
            <person name="Fukuda T."/>
            <person name="Manabe T."/>
            <person name="Gomi K."/>
            <person name="Tabuchi M."/>
            <person name="Akimitsu K."/>
            <person name="Kataoka I."/>
        </authorList>
    </citation>
    <scope>NUCLEOTIDE SEQUENCE [LARGE SCALE GENOMIC DNA]</scope>
    <source>
        <strain evidence="3">cv. Fuchu</strain>
    </source>
</reference>
<evidence type="ECO:0000313" key="2">
    <source>
        <dbReference type="EMBL" id="GFZ16952.1"/>
    </source>
</evidence>
<dbReference type="OrthoDB" id="994020at2759"/>
<proteinExistence type="predicted"/>
<keyword evidence="3" id="KW-1185">Reference proteome</keyword>
<dbReference type="PANTHER" id="PTHR36313:SF3">
    <property type="match status" value="1"/>
</dbReference>
<dbReference type="PANTHER" id="PTHR36313">
    <property type="entry name" value="ROOT MERISTEM GROWTH FACTOR 2"/>
    <property type="match status" value="1"/>
</dbReference>
<evidence type="ECO:0000256" key="1">
    <source>
        <dbReference type="SAM" id="SignalP"/>
    </source>
</evidence>
<feature type="signal peptide" evidence="1">
    <location>
        <begin position="1"/>
        <end position="25"/>
    </location>
</feature>
<name>A0A7J0H1N3_9ERIC</name>
<dbReference type="EMBL" id="BJWL01000026">
    <property type="protein sequence ID" value="GFZ16952.1"/>
    <property type="molecule type" value="Genomic_DNA"/>
</dbReference>
<keyword evidence="1" id="KW-0732">Signal</keyword>
<dbReference type="GO" id="GO:0010082">
    <property type="term" value="P:regulation of root meristem growth"/>
    <property type="evidence" value="ECO:0007669"/>
    <property type="project" value="InterPro"/>
</dbReference>
<dbReference type="Proteomes" id="UP000585474">
    <property type="component" value="Unassembled WGS sequence"/>
</dbReference>
<dbReference type="GO" id="GO:0008083">
    <property type="term" value="F:growth factor activity"/>
    <property type="evidence" value="ECO:0007669"/>
    <property type="project" value="InterPro"/>
</dbReference>
<sequence length="118" mass="12668">MVSTRVTSFGLGLVFIFLALGDSIAYTHKVAKEVVMEPSLSPSTVEKVNFDGAEAKYGNIGGRKMMEKKLFGETTAEREEGMHINGGTADISAGAKLGGFMAFTADYHDPKTHPPKNN</sequence>
<evidence type="ECO:0000313" key="3">
    <source>
        <dbReference type="Proteomes" id="UP000585474"/>
    </source>
</evidence>
<dbReference type="InterPro" id="IPR038804">
    <property type="entry name" value="RGF3"/>
</dbReference>
<dbReference type="AlphaFoldDB" id="A0A7J0H1N3"/>
<protein>
    <recommendedName>
        <fullName evidence="4">Transmembrane protein</fullName>
    </recommendedName>
</protein>
<accession>A0A7J0H1N3</accession>
<evidence type="ECO:0008006" key="4">
    <source>
        <dbReference type="Google" id="ProtNLM"/>
    </source>
</evidence>